<comment type="caution">
    <text evidence="2">The sequence shown here is derived from an EMBL/GenBank/DDBJ whole genome shotgun (WGS) entry which is preliminary data.</text>
</comment>
<reference evidence="2 3" key="2">
    <citation type="submission" date="2019-09" db="EMBL/GenBank/DDBJ databases">
        <authorList>
            <person name="Jin C."/>
        </authorList>
    </citation>
    <scope>NUCLEOTIDE SEQUENCE [LARGE SCALE GENOMIC DNA]</scope>
    <source>
        <strain evidence="2 3">BN140078</strain>
    </source>
</reference>
<dbReference type="InterPro" id="IPR032710">
    <property type="entry name" value="NTF2-like_dom_sf"/>
</dbReference>
<dbReference type="InterPro" id="IPR037401">
    <property type="entry name" value="SnoaL-like"/>
</dbReference>
<dbReference type="Gene3D" id="3.10.450.50">
    <property type="match status" value="1"/>
</dbReference>
<evidence type="ECO:0000313" key="3">
    <source>
        <dbReference type="Proteomes" id="UP000324611"/>
    </source>
</evidence>
<dbReference type="AlphaFoldDB" id="A0A5B2VXF6"/>
<accession>A0A5B2VXF6</accession>
<dbReference type="EMBL" id="VUOC01000002">
    <property type="protein sequence ID" value="KAA2243765.1"/>
    <property type="molecule type" value="Genomic_DNA"/>
</dbReference>
<reference evidence="2 3" key="1">
    <citation type="submission" date="2019-09" db="EMBL/GenBank/DDBJ databases">
        <title>Chitinophaga ginsengihumi sp. nov., isolated from soil of ginseng rhizosphere.</title>
        <authorList>
            <person name="Lee J."/>
        </authorList>
    </citation>
    <scope>NUCLEOTIDE SEQUENCE [LARGE SCALE GENOMIC DNA]</scope>
    <source>
        <strain evidence="2 3">BN140078</strain>
    </source>
</reference>
<dbReference type="Proteomes" id="UP000324611">
    <property type="component" value="Unassembled WGS sequence"/>
</dbReference>
<keyword evidence="3" id="KW-1185">Reference proteome</keyword>
<evidence type="ECO:0000259" key="1">
    <source>
        <dbReference type="Pfam" id="PF12680"/>
    </source>
</evidence>
<gene>
    <name evidence="2" type="ORF">F0L74_14905</name>
</gene>
<sequence length="133" mass="14826">MEKQTLQVVSEFVTAVQQMNQEKLAALLHPDVKWHQPGNHRFSGVKQNCMEVFQMVGGMFQVSENTLALTDIKLLAVNGNSAACVLHFKATRPGATLDTDNIDVYTVADGKIIEARIHVQDPEQEDTFWGKTN</sequence>
<dbReference type="SUPFAM" id="SSF54427">
    <property type="entry name" value="NTF2-like"/>
    <property type="match status" value="1"/>
</dbReference>
<evidence type="ECO:0000313" key="2">
    <source>
        <dbReference type="EMBL" id="KAA2243765.1"/>
    </source>
</evidence>
<feature type="domain" description="SnoaL-like" evidence="1">
    <location>
        <begin position="9"/>
        <end position="114"/>
    </location>
</feature>
<proteinExistence type="predicted"/>
<protein>
    <submittedName>
        <fullName evidence="2">Nuclear transport factor 2 family protein</fullName>
    </submittedName>
</protein>
<dbReference type="RefSeq" id="WP_149838640.1">
    <property type="nucleotide sequence ID" value="NZ_VUOC01000002.1"/>
</dbReference>
<dbReference type="Pfam" id="PF12680">
    <property type="entry name" value="SnoaL_2"/>
    <property type="match status" value="1"/>
</dbReference>
<name>A0A5B2VXF6_9BACT</name>
<organism evidence="2 3">
    <name type="scientific">Chitinophaga agrisoli</name>
    <dbReference type="NCBI Taxonomy" id="2607653"/>
    <lineage>
        <taxon>Bacteria</taxon>
        <taxon>Pseudomonadati</taxon>
        <taxon>Bacteroidota</taxon>
        <taxon>Chitinophagia</taxon>
        <taxon>Chitinophagales</taxon>
        <taxon>Chitinophagaceae</taxon>
        <taxon>Chitinophaga</taxon>
    </lineage>
</organism>